<dbReference type="Proteomes" id="UP000008370">
    <property type="component" value="Unassembled WGS sequence"/>
</dbReference>
<dbReference type="SUPFAM" id="SSF56801">
    <property type="entry name" value="Acetyl-CoA synthetase-like"/>
    <property type="match status" value="1"/>
</dbReference>
<evidence type="ECO:0000313" key="1">
    <source>
        <dbReference type="EMBL" id="EKM50762.1"/>
    </source>
</evidence>
<sequence>MVWNACSTANSVRVDVSFDSTRFRPCTIRALLDNLIDVLTAIVTTPDHTVDNISFSHALDQLVAANIPVDPAPVPPQPRPTLTQAFSDVVAAHHDLPALIDGNLTLTYREVDILTSDLSRRILEATKQQEMHAFVSLCIPPG</sequence>
<dbReference type="KEGG" id="pco:PHACADRAFT_104861"/>
<keyword evidence="2" id="KW-1185">Reference proteome</keyword>
<dbReference type="Gene3D" id="3.30.559.30">
    <property type="entry name" value="Nonribosomal peptide synthetase, condensation domain"/>
    <property type="match status" value="1"/>
</dbReference>
<dbReference type="AlphaFoldDB" id="K5WKH3"/>
<dbReference type="EMBL" id="JH930478">
    <property type="protein sequence ID" value="EKM50762.1"/>
    <property type="molecule type" value="Genomic_DNA"/>
</dbReference>
<evidence type="ECO:0000313" key="2">
    <source>
        <dbReference type="Proteomes" id="UP000008370"/>
    </source>
</evidence>
<proteinExistence type="predicted"/>
<organism evidence="1 2">
    <name type="scientific">Phanerochaete carnosa (strain HHB-10118-sp)</name>
    <name type="common">White-rot fungus</name>
    <name type="synonym">Peniophora carnosa</name>
    <dbReference type="NCBI Taxonomy" id="650164"/>
    <lineage>
        <taxon>Eukaryota</taxon>
        <taxon>Fungi</taxon>
        <taxon>Dikarya</taxon>
        <taxon>Basidiomycota</taxon>
        <taxon>Agaricomycotina</taxon>
        <taxon>Agaricomycetes</taxon>
        <taxon>Polyporales</taxon>
        <taxon>Phanerochaetaceae</taxon>
        <taxon>Phanerochaete</taxon>
    </lineage>
</organism>
<protein>
    <submittedName>
        <fullName evidence="1">Uncharacterized protein</fullName>
    </submittedName>
</protein>
<dbReference type="RefSeq" id="XP_007401025.1">
    <property type="nucleotide sequence ID" value="XM_007400963.1"/>
</dbReference>
<dbReference type="GeneID" id="18907330"/>
<accession>K5WKH3</accession>
<reference evidence="1 2" key="1">
    <citation type="journal article" date="2012" name="BMC Genomics">
        <title>Comparative genomics of the white-rot fungi, Phanerochaete carnosa and P. chrysosporium, to elucidate the genetic basis of the distinct wood types they colonize.</title>
        <authorList>
            <person name="Suzuki H."/>
            <person name="MacDonald J."/>
            <person name="Syed K."/>
            <person name="Salamov A."/>
            <person name="Hori C."/>
            <person name="Aerts A."/>
            <person name="Henrissat B."/>
            <person name="Wiebenga A."/>
            <person name="vanKuyk P.A."/>
            <person name="Barry K."/>
            <person name="Lindquist E."/>
            <person name="LaButti K."/>
            <person name="Lapidus A."/>
            <person name="Lucas S."/>
            <person name="Coutinho P."/>
            <person name="Gong Y."/>
            <person name="Samejima M."/>
            <person name="Mahadevan R."/>
            <person name="Abou-Zaid M."/>
            <person name="de Vries R.P."/>
            <person name="Igarashi K."/>
            <person name="Yadav J.S."/>
            <person name="Grigoriev I.V."/>
            <person name="Master E.R."/>
        </authorList>
    </citation>
    <scope>NUCLEOTIDE SEQUENCE [LARGE SCALE GENOMIC DNA]</scope>
    <source>
        <strain evidence="1 2">HHB-10118-sp</strain>
    </source>
</reference>
<dbReference type="HOGENOM" id="CLU_151668_0_0_1"/>
<name>K5WKH3_PHACS</name>
<gene>
    <name evidence="1" type="ORF">PHACADRAFT_104861</name>
</gene>
<feature type="non-terminal residue" evidence="1">
    <location>
        <position position="142"/>
    </location>
</feature>
<dbReference type="InParanoid" id="K5WKH3"/>